<protein>
    <submittedName>
        <fullName evidence="1">DUF3419 domain containing protein</fullName>
    </submittedName>
</protein>
<reference evidence="1" key="1">
    <citation type="journal article" date="2021" name="Sci. Rep.">
        <title>Diploid genomic architecture of Nitzschia inconspicua, an elite biomass production diatom.</title>
        <authorList>
            <person name="Oliver A."/>
            <person name="Podell S."/>
            <person name="Pinowska A."/>
            <person name="Traller J.C."/>
            <person name="Smith S.R."/>
            <person name="McClure R."/>
            <person name="Beliaev A."/>
            <person name="Bohutskyi P."/>
            <person name="Hill E.A."/>
            <person name="Rabines A."/>
            <person name="Zheng H."/>
            <person name="Allen L.Z."/>
            <person name="Kuo A."/>
            <person name="Grigoriev I.V."/>
            <person name="Allen A.E."/>
            <person name="Hazlebeck D."/>
            <person name="Allen E.E."/>
        </authorList>
    </citation>
    <scope>NUCLEOTIDE SEQUENCE</scope>
    <source>
        <strain evidence="1">Hildebrandi</strain>
    </source>
</reference>
<dbReference type="AlphaFoldDB" id="A0A9K3LHQ4"/>
<keyword evidence="2" id="KW-1185">Reference proteome</keyword>
<organism evidence="1 2">
    <name type="scientific">Nitzschia inconspicua</name>
    <dbReference type="NCBI Taxonomy" id="303405"/>
    <lineage>
        <taxon>Eukaryota</taxon>
        <taxon>Sar</taxon>
        <taxon>Stramenopiles</taxon>
        <taxon>Ochrophyta</taxon>
        <taxon>Bacillariophyta</taxon>
        <taxon>Bacillariophyceae</taxon>
        <taxon>Bacillariophycidae</taxon>
        <taxon>Bacillariales</taxon>
        <taxon>Bacillariaceae</taxon>
        <taxon>Nitzschia</taxon>
    </lineage>
</organism>
<dbReference type="PANTHER" id="PTHR47473:SF1">
    <property type="entry name" value="METHYLTRANSFERASE DOMAIN-CONTAINING PROTEIN"/>
    <property type="match status" value="1"/>
</dbReference>
<proteinExistence type="predicted"/>
<dbReference type="PANTHER" id="PTHR47473">
    <property type="entry name" value="BTA1P"/>
    <property type="match status" value="1"/>
</dbReference>
<dbReference type="Pfam" id="PF13489">
    <property type="entry name" value="Methyltransf_23"/>
    <property type="match status" value="1"/>
</dbReference>
<comment type="caution">
    <text evidence="1">The sequence shown here is derived from an EMBL/GenBank/DDBJ whole genome shotgun (WGS) entry which is preliminary data.</text>
</comment>
<dbReference type="Pfam" id="PF11899">
    <property type="entry name" value="DUF3419"/>
    <property type="match status" value="1"/>
</dbReference>
<dbReference type="OrthoDB" id="10253390at2759"/>
<accession>A0A9K3LHQ4</accession>
<gene>
    <name evidence="1" type="ORF">IV203_025864</name>
</gene>
<dbReference type="Proteomes" id="UP000693970">
    <property type="component" value="Unassembled WGS sequence"/>
</dbReference>
<evidence type="ECO:0000313" key="1">
    <source>
        <dbReference type="EMBL" id="KAG7362198.1"/>
    </source>
</evidence>
<sequence length="953" mass="109987">MESQFRNPSKKITGWVGEPKGLLQVARERGLIDHNNHHLYSANPKKNPDGTLNDKKSLRSIVGQCTDFQNELTHLQVMANELKVQVMFTPKFHAEMAGEGIEYSWGFAKGSYRRKPLQKKRKRSDFEDLVDECTNVETELTKARIRKFSARARAYLCTYHYLATAEPTAAEPTAAAIQDNDQEKKQKVPMMDEIERLMKKFKTHRCAFDFDRFCDGSWFFESNESYRNKGAVNHTSIIIMFNNVTIDKFSQAVTDVATKAANKLEKEPVYGWAAGALIGFYVGKKVIQKSFNMIDTICNRTYIYNICWEDPAVDHQILQITPDDVIFRICSAGDIVLDYAIEGPSKIVVCDMNQHQLWLFELKIRMLRDPNLTYEEWWGIWGSSDVIIALKVWKRMRHTMSAGGRKWWDGRIERVFRKGFVTTGSTGFVTRLLIPFLMYCVGFNVKEWAETGFSHQYIEANYHVIERSAWWFRRLFPGVIAPFAGVPPNQIGPEFYTVEFYESILKEIFLDPEFGSNNYFYRFYLDRGYKDQSCCPRTLMREHFNALRENAGCFEWHHATVQETMERVKPHSFTKLVLLDHMDWMPNSMVHDEWIALQRATVPGAKILWRSAFTHMGDKPFFNNLDIDDLSPKWYPKDRVKMYPGTFLSYMPRDPFPFVDPEPSPCQKASFATKLATTTKMILHPLTAGRVNAHGDKMSSFYATQAKGYDAVRENMLVARPEMMSAFGPIKTGHTWLDIGGGTGRNLHYLRAQLDHFNTIVVLDICPELLEIGKDSARKSFTAEQFERIRWVCLDINSPDVREELAKVSGNTVTRGFDTITFSYSLSMIPEWEKALYSAKSLMSEDGRVLVADFDTYTEEGNTMKDWLIKTWYKQDGVRIEAKSRQTIVDTVFAEVEYTKTVARMQKKLLRVNIPHYVACARKGTITMPDGFRRPSVPDLTKLAAFNEEKKQD</sequence>
<dbReference type="EMBL" id="JAGRRH010000012">
    <property type="protein sequence ID" value="KAG7362198.1"/>
    <property type="molecule type" value="Genomic_DNA"/>
</dbReference>
<evidence type="ECO:0000313" key="2">
    <source>
        <dbReference type="Proteomes" id="UP000693970"/>
    </source>
</evidence>
<reference evidence="1" key="2">
    <citation type="submission" date="2021-04" db="EMBL/GenBank/DDBJ databases">
        <authorList>
            <person name="Podell S."/>
        </authorList>
    </citation>
    <scope>NUCLEOTIDE SEQUENCE</scope>
    <source>
        <strain evidence="1">Hildebrandi</strain>
    </source>
</reference>
<name>A0A9K3LHQ4_9STRA</name>
<dbReference type="CDD" id="cd02440">
    <property type="entry name" value="AdoMet_MTases"/>
    <property type="match status" value="1"/>
</dbReference>
<dbReference type="InterPro" id="IPR021829">
    <property type="entry name" value="DUF3419"/>
</dbReference>